<evidence type="ECO:0000256" key="10">
    <source>
        <dbReference type="SAM" id="Coils"/>
    </source>
</evidence>
<sequence>MGRRLRAPRIDLAALVAEDNPQIDLKVDAFDKANRDFLKALGEYKIRYMTAMAEKREQAEAEKKRLAERTRAAEAETNQCKLKEIELLAELEREQEEKRKAEMAITSVKRQVETLRKKAAEDETEVENVRAMAENLQREKEKERTVLEARAASVLPYLEACQQTLACIIEGLDGSIDGEPILVRFWEIQPSDPGREFTFILDVTSTPYRVPISNPPLPTLPILLDELNKTLDIYAFIMSMRQAFVDLVSSRT</sequence>
<dbReference type="OrthoDB" id="4056921at2759"/>
<proteinExistence type="inferred from homology"/>
<evidence type="ECO:0000313" key="13">
    <source>
        <dbReference type="Proteomes" id="UP000320762"/>
    </source>
</evidence>
<feature type="coiled-coil region" evidence="10">
    <location>
        <begin position="49"/>
        <end position="146"/>
    </location>
</feature>
<dbReference type="CDD" id="cd23784">
    <property type="entry name" value="RWD_Spc25"/>
    <property type="match status" value="1"/>
</dbReference>
<dbReference type="PANTHER" id="PTHR14281">
    <property type="entry name" value="KINETOCHORE PROTEIN SPC25-RELATED"/>
    <property type="match status" value="1"/>
</dbReference>
<dbReference type="InterPro" id="IPR045143">
    <property type="entry name" value="Spc25"/>
</dbReference>
<evidence type="ECO:0000256" key="8">
    <source>
        <dbReference type="ARBA" id="ARBA00023328"/>
    </source>
</evidence>
<evidence type="ECO:0000256" key="5">
    <source>
        <dbReference type="ARBA" id="ARBA00022838"/>
    </source>
</evidence>
<keyword evidence="2 9" id="KW-0158">Chromosome</keyword>
<keyword evidence="5 9" id="KW-0995">Kinetochore</keyword>
<keyword evidence="4 9" id="KW-0498">Mitosis</keyword>
<evidence type="ECO:0000256" key="4">
    <source>
        <dbReference type="ARBA" id="ARBA00022776"/>
    </source>
</evidence>
<evidence type="ECO:0000256" key="6">
    <source>
        <dbReference type="ARBA" id="ARBA00023054"/>
    </source>
</evidence>
<gene>
    <name evidence="12" type="ORF">BD626DRAFT_547049</name>
</gene>
<evidence type="ECO:0000256" key="3">
    <source>
        <dbReference type="ARBA" id="ARBA00022618"/>
    </source>
</evidence>
<accession>A0A550CLH8</accession>
<evidence type="ECO:0000256" key="9">
    <source>
        <dbReference type="RuleBase" id="RU367150"/>
    </source>
</evidence>
<organism evidence="12 13">
    <name type="scientific">Schizophyllum amplum</name>
    <dbReference type="NCBI Taxonomy" id="97359"/>
    <lineage>
        <taxon>Eukaryota</taxon>
        <taxon>Fungi</taxon>
        <taxon>Dikarya</taxon>
        <taxon>Basidiomycota</taxon>
        <taxon>Agaricomycotina</taxon>
        <taxon>Agaricomycetes</taxon>
        <taxon>Agaricomycetidae</taxon>
        <taxon>Agaricales</taxon>
        <taxon>Schizophyllaceae</taxon>
        <taxon>Schizophyllum</taxon>
    </lineage>
</organism>
<feature type="domain" description="Chromosome segregation protein Spc25 C-terminal" evidence="11">
    <location>
        <begin position="177"/>
        <end position="245"/>
    </location>
</feature>
<evidence type="ECO:0000256" key="7">
    <source>
        <dbReference type="ARBA" id="ARBA00023306"/>
    </source>
</evidence>
<dbReference type="STRING" id="97359.A0A550CLH8"/>
<dbReference type="AlphaFoldDB" id="A0A550CLH8"/>
<dbReference type="GO" id="GO:0007059">
    <property type="term" value="P:chromosome segregation"/>
    <property type="evidence" value="ECO:0007669"/>
    <property type="project" value="InterPro"/>
</dbReference>
<keyword evidence="9" id="KW-0539">Nucleus</keyword>
<evidence type="ECO:0000259" key="11">
    <source>
        <dbReference type="Pfam" id="PF08234"/>
    </source>
</evidence>
<dbReference type="Proteomes" id="UP000320762">
    <property type="component" value="Unassembled WGS sequence"/>
</dbReference>
<reference evidence="12 13" key="1">
    <citation type="journal article" date="2019" name="New Phytol.">
        <title>Comparative genomics reveals unique wood-decay strategies and fruiting body development in the Schizophyllaceae.</title>
        <authorList>
            <person name="Almasi E."/>
            <person name="Sahu N."/>
            <person name="Krizsan K."/>
            <person name="Balint B."/>
            <person name="Kovacs G.M."/>
            <person name="Kiss B."/>
            <person name="Cseklye J."/>
            <person name="Drula E."/>
            <person name="Henrissat B."/>
            <person name="Nagy I."/>
            <person name="Chovatia M."/>
            <person name="Adam C."/>
            <person name="LaButti K."/>
            <person name="Lipzen A."/>
            <person name="Riley R."/>
            <person name="Grigoriev I.V."/>
            <person name="Nagy L.G."/>
        </authorList>
    </citation>
    <scope>NUCLEOTIDE SEQUENCE [LARGE SCALE GENOMIC DNA]</scope>
    <source>
        <strain evidence="12 13">NL-1724</strain>
    </source>
</reference>
<dbReference type="GO" id="GO:0031262">
    <property type="term" value="C:Ndc80 complex"/>
    <property type="evidence" value="ECO:0007669"/>
    <property type="project" value="InterPro"/>
</dbReference>
<keyword evidence="7 9" id="KW-0131">Cell cycle</keyword>
<keyword evidence="13" id="KW-1185">Reference proteome</keyword>
<comment type="function">
    <text evidence="9">Acts as a component of the essential kinetochore-associated NDC80 complex, which is required for chromosome segregation and spindle checkpoint activity.</text>
</comment>
<dbReference type="Pfam" id="PF08234">
    <property type="entry name" value="Spindle_Spc25"/>
    <property type="match status" value="1"/>
</dbReference>
<dbReference type="Gene3D" id="3.30.457.50">
    <property type="entry name" value="Chromosome segregation protein Spc25"/>
    <property type="match status" value="1"/>
</dbReference>
<comment type="similarity">
    <text evidence="1 9">Belongs to the SPC25 family.</text>
</comment>
<dbReference type="EMBL" id="VDMD01000005">
    <property type="protein sequence ID" value="TRM65618.1"/>
    <property type="molecule type" value="Genomic_DNA"/>
</dbReference>
<dbReference type="GO" id="GO:0005634">
    <property type="term" value="C:nucleus"/>
    <property type="evidence" value="ECO:0007669"/>
    <property type="project" value="UniProtKB-SubCell"/>
</dbReference>
<dbReference type="InterPro" id="IPR013255">
    <property type="entry name" value="Spc25_C"/>
</dbReference>
<dbReference type="GO" id="GO:0051301">
    <property type="term" value="P:cell division"/>
    <property type="evidence" value="ECO:0007669"/>
    <property type="project" value="UniProtKB-UniRule"/>
</dbReference>
<comment type="caution">
    <text evidence="12">The sequence shown here is derived from an EMBL/GenBank/DDBJ whole genome shotgun (WGS) entry which is preliminary data.</text>
</comment>
<evidence type="ECO:0000256" key="2">
    <source>
        <dbReference type="ARBA" id="ARBA00022454"/>
    </source>
</evidence>
<protein>
    <recommendedName>
        <fullName evidence="9">Kinetochore protein SPC25</fullName>
    </recommendedName>
</protein>
<comment type="subcellular location">
    <subcellularLocation>
        <location evidence="9">Nucleus</location>
    </subcellularLocation>
    <subcellularLocation>
        <location evidence="9">Chromosome</location>
        <location evidence="9">Centromere</location>
        <location evidence="9">Kinetochore</location>
    </subcellularLocation>
</comment>
<keyword evidence="3 9" id="KW-0132">Cell division</keyword>
<dbReference type="PANTHER" id="PTHR14281:SF0">
    <property type="entry name" value="KINETOCHORE PROTEIN SPC25"/>
    <property type="match status" value="1"/>
</dbReference>
<keyword evidence="6 10" id="KW-0175">Coiled coil</keyword>
<comment type="subunit">
    <text evidence="9">Component of the NDC80 complex.</text>
</comment>
<keyword evidence="8 9" id="KW-0137">Centromere</keyword>
<evidence type="ECO:0000313" key="12">
    <source>
        <dbReference type="EMBL" id="TRM65618.1"/>
    </source>
</evidence>
<evidence type="ECO:0000256" key="1">
    <source>
        <dbReference type="ARBA" id="ARBA00006379"/>
    </source>
</evidence>
<name>A0A550CLH8_9AGAR</name>